<dbReference type="InterPro" id="IPR002227">
    <property type="entry name" value="Tyrosinase_Cu-bd"/>
</dbReference>
<dbReference type="InterPro" id="IPR050316">
    <property type="entry name" value="Tyrosinase/Hemocyanin"/>
</dbReference>
<accession>A0A067MC03</accession>
<dbReference type="EMBL" id="KL198044">
    <property type="protein sequence ID" value="KDQ13278.1"/>
    <property type="molecule type" value="Genomic_DNA"/>
</dbReference>
<keyword evidence="1" id="KW-0479">Metal-binding</keyword>
<evidence type="ECO:0000256" key="1">
    <source>
        <dbReference type="ARBA" id="ARBA00022723"/>
    </source>
</evidence>
<evidence type="ECO:0000313" key="6">
    <source>
        <dbReference type="Proteomes" id="UP000027195"/>
    </source>
</evidence>
<dbReference type="Gene3D" id="1.10.1280.10">
    <property type="entry name" value="Di-copper center containing domain from catechol oxidase"/>
    <property type="match status" value="1"/>
</dbReference>
<dbReference type="Pfam" id="PF00264">
    <property type="entry name" value="Tyrosinase"/>
    <property type="match status" value="1"/>
</dbReference>
<dbReference type="PRINTS" id="PR00092">
    <property type="entry name" value="TYROSINASE"/>
</dbReference>
<keyword evidence="6" id="KW-1185">Reference proteome</keyword>
<feature type="domain" description="Tyrosinase copper-binding" evidence="4">
    <location>
        <begin position="277"/>
        <end position="288"/>
    </location>
</feature>
<dbReference type="InterPro" id="IPR008922">
    <property type="entry name" value="Di-copper_centre_dom_sf"/>
</dbReference>
<dbReference type="SUPFAM" id="SSF48056">
    <property type="entry name" value="Di-copper centre-containing domain"/>
    <property type="match status" value="1"/>
</dbReference>
<dbReference type="PROSITE" id="PS51257">
    <property type="entry name" value="PROKAR_LIPOPROTEIN"/>
    <property type="match status" value="1"/>
</dbReference>
<evidence type="ECO:0000256" key="3">
    <source>
        <dbReference type="SAM" id="SignalP"/>
    </source>
</evidence>
<keyword evidence="3" id="KW-0732">Signal</keyword>
<dbReference type="InParanoid" id="A0A067MC03"/>
<dbReference type="STRING" id="930990.A0A067MC03"/>
<organism evidence="5 6">
    <name type="scientific">Botryobasidium botryosum (strain FD-172 SS1)</name>
    <dbReference type="NCBI Taxonomy" id="930990"/>
    <lineage>
        <taxon>Eukaryota</taxon>
        <taxon>Fungi</taxon>
        <taxon>Dikarya</taxon>
        <taxon>Basidiomycota</taxon>
        <taxon>Agaricomycotina</taxon>
        <taxon>Agaricomycetes</taxon>
        <taxon>Cantharellales</taxon>
        <taxon>Botryobasidiaceae</taxon>
        <taxon>Botryobasidium</taxon>
    </lineage>
</organism>
<dbReference type="GO" id="GO:0046872">
    <property type="term" value="F:metal ion binding"/>
    <property type="evidence" value="ECO:0007669"/>
    <property type="project" value="UniProtKB-KW"/>
</dbReference>
<evidence type="ECO:0000256" key="2">
    <source>
        <dbReference type="ARBA" id="ARBA00023008"/>
    </source>
</evidence>
<dbReference type="PANTHER" id="PTHR11474">
    <property type="entry name" value="TYROSINASE FAMILY MEMBER"/>
    <property type="match status" value="1"/>
</dbReference>
<protein>
    <recommendedName>
        <fullName evidence="4">Tyrosinase copper-binding domain-containing protein</fullName>
    </recommendedName>
</protein>
<evidence type="ECO:0000313" key="5">
    <source>
        <dbReference type="EMBL" id="KDQ13278.1"/>
    </source>
</evidence>
<name>A0A067MC03_BOTB1</name>
<proteinExistence type="predicted"/>
<dbReference type="PANTHER" id="PTHR11474:SF126">
    <property type="entry name" value="TYROSINASE-LIKE PROTEIN TYR-1-RELATED"/>
    <property type="match status" value="1"/>
</dbReference>
<dbReference type="GO" id="GO:0016491">
    <property type="term" value="F:oxidoreductase activity"/>
    <property type="evidence" value="ECO:0007669"/>
    <property type="project" value="InterPro"/>
</dbReference>
<feature type="chain" id="PRO_5001641169" description="Tyrosinase copper-binding domain-containing protein" evidence="3">
    <location>
        <begin position="33"/>
        <end position="361"/>
    </location>
</feature>
<dbReference type="Proteomes" id="UP000027195">
    <property type="component" value="Unassembled WGS sequence"/>
</dbReference>
<dbReference type="HOGENOM" id="CLU_035914_1_3_1"/>
<dbReference type="OrthoDB" id="6132182at2759"/>
<sequence>MSCARAPTLLAIYAMLSLQFVILACALGSTVAIPSKPTCQNPGVRKEWRALGYSGQKAYVDAMKCLSSLPHDPSLSPTGATPGLPPLDKNSSRYDDVVYTHMDANEKVHFTGRFYPFHRYFVHTVEDILQKKCQYKGYIPYWDWTLGDYADIKNSPIFSADPVVGLGAFPDASTNFTLTTGAFRNWVRKYPIAHPIQRNYTLQPFKQQIFPWSFNLPDKRANETQTPAEWQSIVTGYVGNFTAFQGAVDGVRAEGVHASTHRSLGGDVADPSWSPNDPLFFLVHAQLDRLWATWQKQHPANQYAIGGGEDLETVNIDQFLTGSGKPVTADTTIYLSNLGPDVKIKDLLSTKGGVLCYDYAT</sequence>
<gene>
    <name evidence="5" type="ORF">BOTBODRAFT_33608</name>
</gene>
<reference evidence="6" key="1">
    <citation type="journal article" date="2014" name="Proc. Natl. Acad. Sci. U.S.A.">
        <title>Extensive sampling of basidiomycete genomes demonstrates inadequacy of the white-rot/brown-rot paradigm for wood decay fungi.</title>
        <authorList>
            <person name="Riley R."/>
            <person name="Salamov A.A."/>
            <person name="Brown D.W."/>
            <person name="Nagy L.G."/>
            <person name="Floudas D."/>
            <person name="Held B.W."/>
            <person name="Levasseur A."/>
            <person name="Lombard V."/>
            <person name="Morin E."/>
            <person name="Otillar R."/>
            <person name="Lindquist E.A."/>
            <person name="Sun H."/>
            <person name="LaButti K.M."/>
            <person name="Schmutz J."/>
            <person name="Jabbour D."/>
            <person name="Luo H."/>
            <person name="Baker S.E."/>
            <person name="Pisabarro A.G."/>
            <person name="Walton J.D."/>
            <person name="Blanchette R.A."/>
            <person name="Henrissat B."/>
            <person name="Martin F."/>
            <person name="Cullen D."/>
            <person name="Hibbett D.S."/>
            <person name="Grigoriev I.V."/>
        </authorList>
    </citation>
    <scope>NUCLEOTIDE SEQUENCE [LARGE SCALE GENOMIC DNA]</scope>
    <source>
        <strain evidence="6">FD-172 SS1</strain>
    </source>
</reference>
<evidence type="ECO:0000259" key="4">
    <source>
        <dbReference type="PROSITE" id="PS00498"/>
    </source>
</evidence>
<dbReference type="AlphaFoldDB" id="A0A067MC03"/>
<dbReference type="PROSITE" id="PS00498">
    <property type="entry name" value="TYROSINASE_2"/>
    <property type="match status" value="1"/>
</dbReference>
<keyword evidence="2" id="KW-0186">Copper</keyword>
<feature type="signal peptide" evidence="3">
    <location>
        <begin position="1"/>
        <end position="32"/>
    </location>
</feature>